<sequence length="62" mass="7328">MIWHDLANAYVCLGCRHEIDCGLDFDQQPTIDNYNCYDTIERLLEFLGISYAELQRRNNSKE</sequence>
<proteinExistence type="predicted"/>
<evidence type="ECO:0000313" key="1">
    <source>
        <dbReference type="EMBL" id="UPU37820.1"/>
    </source>
</evidence>
<keyword evidence="2" id="KW-1185">Reference proteome</keyword>
<accession>A0ABY4LIJ9</accession>
<dbReference type="RefSeq" id="WP_248647211.1">
    <property type="nucleotide sequence ID" value="NZ_CP096574.1"/>
</dbReference>
<gene>
    <name evidence="1" type="ORF">M1B72_08965</name>
</gene>
<dbReference type="Proteomes" id="UP000831485">
    <property type="component" value="Chromosome"/>
</dbReference>
<organism evidence="1 2">
    <name type="scientific">Geomonas paludis</name>
    <dbReference type="NCBI Taxonomy" id="2740185"/>
    <lineage>
        <taxon>Bacteria</taxon>
        <taxon>Pseudomonadati</taxon>
        <taxon>Thermodesulfobacteriota</taxon>
        <taxon>Desulfuromonadia</taxon>
        <taxon>Geobacterales</taxon>
        <taxon>Geobacteraceae</taxon>
        <taxon>Geomonas</taxon>
    </lineage>
</organism>
<evidence type="ECO:0000313" key="2">
    <source>
        <dbReference type="Proteomes" id="UP000831485"/>
    </source>
</evidence>
<dbReference type="EMBL" id="CP096574">
    <property type="protein sequence ID" value="UPU37820.1"/>
    <property type="molecule type" value="Genomic_DNA"/>
</dbReference>
<evidence type="ECO:0008006" key="3">
    <source>
        <dbReference type="Google" id="ProtNLM"/>
    </source>
</evidence>
<protein>
    <recommendedName>
        <fullName evidence="3">Carrier domain-containing protein</fullName>
    </recommendedName>
</protein>
<name>A0ABY4LIJ9_9BACT</name>
<reference evidence="1" key="1">
    <citation type="submission" date="2022-04" db="EMBL/GenBank/DDBJ databases">
        <authorList>
            <person name="Liu G."/>
        </authorList>
    </citation>
    <scope>NUCLEOTIDE SEQUENCE</scope>
    <source>
        <strain evidence="1">RG22</strain>
    </source>
</reference>